<name>A7VQJ9_9FIRM</name>
<feature type="domain" description="Ig-like" evidence="4">
    <location>
        <begin position="1355"/>
        <end position="1419"/>
    </location>
</feature>
<dbReference type="PANTHER" id="PTHR36453:SF1">
    <property type="entry name" value="RIGHT HANDED BETA HELIX DOMAIN-CONTAINING PROTEIN"/>
    <property type="match status" value="1"/>
</dbReference>
<dbReference type="eggNOG" id="COG4733">
    <property type="taxonomic scope" value="Bacteria"/>
</dbReference>
<dbReference type="Proteomes" id="UP000003490">
    <property type="component" value="Unassembled WGS sequence"/>
</dbReference>
<dbReference type="Proteomes" id="UP000220611">
    <property type="component" value="Unassembled WGS sequence"/>
</dbReference>
<feature type="domain" description="Ig-like" evidence="4">
    <location>
        <begin position="1436"/>
        <end position="1499"/>
    </location>
</feature>
<dbReference type="Gene3D" id="2.60.40.3630">
    <property type="match status" value="5"/>
</dbReference>
<gene>
    <name evidence="7" type="ORF">CH238_12355</name>
    <name evidence="6" type="ORF">CLOLEP_00828</name>
</gene>
<reference evidence="6 8" key="1">
    <citation type="submission" date="2007-08" db="EMBL/GenBank/DDBJ databases">
        <title>Draft genome sequence of Clostridium leptum (DSM 753).</title>
        <authorList>
            <person name="Sudarsanam P."/>
            <person name="Ley R."/>
            <person name="Guruge J."/>
            <person name="Turnbaugh P.J."/>
            <person name="Mahowald M."/>
            <person name="Liep D."/>
            <person name="Gordon J."/>
        </authorList>
    </citation>
    <scope>NUCLEOTIDE SEQUENCE [LARGE SCALE GENOMIC DNA]</scope>
    <source>
        <strain evidence="6 8">DSM 753</strain>
    </source>
</reference>
<dbReference type="HOGENOM" id="CLU_238099_0_0_9"/>
<dbReference type="OrthoDB" id="9808066at2"/>
<dbReference type="InterPro" id="IPR012334">
    <property type="entry name" value="Pectin_lyas_fold"/>
</dbReference>
<protein>
    <submittedName>
        <fullName evidence="6">LPXTG-motif cell wall anchor domain protein</fullName>
    </submittedName>
</protein>
<reference evidence="6 8" key="2">
    <citation type="submission" date="2007-08" db="EMBL/GenBank/DDBJ databases">
        <authorList>
            <person name="Fulton L."/>
            <person name="Clifton S."/>
            <person name="Fulton B."/>
            <person name="Xu J."/>
            <person name="Minx P."/>
            <person name="Pepin K.H."/>
            <person name="Johnson M."/>
            <person name="Thiruvilangam P."/>
            <person name="Bhonagiri V."/>
            <person name="Nash W.E."/>
            <person name="Wang C."/>
            <person name="Mardis E.R."/>
            <person name="Wilson R.K."/>
        </authorList>
    </citation>
    <scope>NUCLEOTIDE SEQUENCE [LARGE SCALE GENOMIC DNA]</scope>
    <source>
        <strain evidence="6 8">DSM 753</strain>
    </source>
</reference>
<evidence type="ECO:0000256" key="3">
    <source>
        <dbReference type="SAM" id="SignalP"/>
    </source>
</evidence>
<feature type="domain" description="Ig-like" evidence="4">
    <location>
        <begin position="1670"/>
        <end position="1732"/>
    </location>
</feature>
<dbReference type="Pfam" id="PF21231">
    <property type="entry name" value="GH141_M"/>
    <property type="match status" value="1"/>
</dbReference>
<evidence type="ECO:0000256" key="2">
    <source>
        <dbReference type="SAM" id="Phobius"/>
    </source>
</evidence>
<feature type="transmembrane region" description="Helical" evidence="2">
    <location>
        <begin position="1770"/>
        <end position="1791"/>
    </location>
</feature>
<keyword evidence="9" id="KW-1185">Reference proteome</keyword>
<organism evidence="6 8">
    <name type="scientific">[Clostridium] leptum DSM 753</name>
    <dbReference type="NCBI Taxonomy" id="428125"/>
    <lineage>
        <taxon>Bacteria</taxon>
        <taxon>Bacillati</taxon>
        <taxon>Bacillota</taxon>
        <taxon>Clostridia</taxon>
        <taxon>Eubacteriales</taxon>
        <taxon>Oscillospiraceae</taxon>
        <taxon>Oscillospiraceae incertae sedis</taxon>
    </lineage>
</organism>
<evidence type="ECO:0000313" key="7">
    <source>
        <dbReference type="EMBL" id="PEQ23759.1"/>
    </source>
</evidence>
<feature type="domain" description="Ig-like" evidence="4">
    <location>
        <begin position="1592"/>
        <end position="1655"/>
    </location>
</feature>
<dbReference type="PROSITE" id="PS51257">
    <property type="entry name" value="PROKAR_LIPOPROTEIN"/>
    <property type="match status" value="1"/>
</dbReference>
<feature type="region of interest" description="Disordered" evidence="1">
    <location>
        <begin position="1734"/>
        <end position="1762"/>
    </location>
</feature>
<dbReference type="InterPro" id="IPR022038">
    <property type="entry name" value="Ig-like_bact"/>
</dbReference>
<evidence type="ECO:0000313" key="6">
    <source>
        <dbReference type="EMBL" id="EDO62409.1"/>
    </source>
</evidence>
<dbReference type="InterPro" id="IPR048482">
    <property type="entry name" value="GH141_ins"/>
</dbReference>
<accession>A7VQJ9</accession>
<evidence type="ECO:0000256" key="1">
    <source>
        <dbReference type="SAM" id="MobiDB-lite"/>
    </source>
</evidence>
<dbReference type="SUPFAM" id="SSF49899">
    <property type="entry name" value="Concanavalin A-like lectins/glucanases"/>
    <property type="match status" value="1"/>
</dbReference>
<dbReference type="InterPro" id="IPR013320">
    <property type="entry name" value="ConA-like_dom_sf"/>
</dbReference>
<proteinExistence type="predicted"/>
<dbReference type="SUPFAM" id="SSF51126">
    <property type="entry name" value="Pectin lyase-like"/>
    <property type="match status" value="1"/>
</dbReference>
<dbReference type="Gene3D" id="2.60.120.200">
    <property type="match status" value="1"/>
</dbReference>
<dbReference type="EMBL" id="ABCB02000015">
    <property type="protein sequence ID" value="EDO62409.1"/>
    <property type="molecule type" value="Genomic_DNA"/>
</dbReference>
<feature type="domain" description="Ig-like" evidence="4">
    <location>
        <begin position="1512"/>
        <end position="1578"/>
    </location>
</feature>
<reference evidence="7 9" key="3">
    <citation type="submission" date="2017-07" db="EMBL/GenBank/DDBJ databases">
        <title>Prevalence of linear plasmids in Cutibacterium (Propionibacterium) acnes isolates obtained from prostatic tissue.</title>
        <authorList>
            <person name="Davidsson S."/>
            <person name="Carlsson J."/>
            <person name="Molling P."/>
            <person name="Andren O."/>
            <person name="Andersson S.-O."/>
            <person name="Brzuszkiewicz E."/>
            <person name="Poehlein A."/>
            <person name="Al-Zeer M."/>
            <person name="Brinkmann V."/>
            <person name="Scavenius C."/>
            <person name="Nazipi S."/>
            <person name="Soderquist B."/>
            <person name="Bruggemann H."/>
        </authorList>
    </citation>
    <scope>NUCLEOTIDE SEQUENCE [LARGE SCALE GENOMIC DNA]</scope>
    <source>
        <strain evidence="7 9">DSM 753</strain>
    </source>
</reference>
<dbReference type="Pfam" id="PF13385">
    <property type="entry name" value="Laminin_G_3"/>
    <property type="match status" value="1"/>
</dbReference>
<dbReference type="Gene3D" id="2.160.20.10">
    <property type="entry name" value="Single-stranded right-handed beta-helix, Pectin lyase-like"/>
    <property type="match status" value="1"/>
</dbReference>
<sequence length="1800" mass="196969">MYLLQNKKRTLRRAASWVMAVAIFFSCLTISPVVAKAASNGDAALQADEGDVPSENLALWLRANDGVETDGTKVTSWKNQAGDNTFTVANGDGITLNSENGYNYLQFDGATALKGTSIDFNGKSAITLIVVGEYEGEDPRPDAYADMNTALFWCESGDWGSMSLGLYKEQVQMRFGLGTGSGGEALGVSRYDKYAKNGLSINMAVKEGGTHSLFINGANVLSESGKKEQTAGISQEMYIGKGISAGTDYYFKGKIAEVIVYDGVLSEDQVSIVNAYLRQKYNITDDGSEENTVNAIVSAELSPISVPKGTTREKLVLPFSIDVTLEEEFSNITQPTPSKNTKIPVVWDTSTFDPEKIGIPQDIYGTLNISLGKSVKDRTISTIVPVGNPNNVKAHVQVTVRDVERELYVSPVAEAGGDGTIINPFQSIQAARDAIRENGWNDNMKGDLIVWLAGGTYYVEEPIVFGPDDSGSNGYSIIYQAIPGEVPNLNGGVQVTGWEKWDENPNVYVADLDRDTKLRNLFVNGQAAKMTSTSAKTCGPYGSVTITGEEAWALDSGVEVAGVLLNWSELNFTVDSPDELTNPEDIEIRQQKTWNEVTIGISEIKSVTPGDDGGAPAAKAVNINTDPANGDRNRKQLDEIAEKYESRKNQGDTAIILQQPYGAIASCLAWQCNFEPYFAYVNFVGNVQENTGYTTFVIQNSLELLRNPGEFYFDKTDKKLYYYPEEGVRIDEAEIVAPVSEGLIRIEGTSTTDRVENLRFSGIKFTYDDKGLEVVENSEGFASVQNMAAYTKYVSNGDWHYWMYNNTDIPKGTVNVENASGIVFSGNVFTTLSSSSCISYMNDVVDSEISGNVFMETSGNSATIGHPQHVHIHDGVEDIDPMVEDNKYPVGKEGICKNIIVTNNHIENICKMYKQADSLTAFFVENVEFSHNRITNVPYAGINFGWGWQNQDDRTNYKGTNWPEYPSKTARKNVIVYNDIDRANQILTGDGGALYTLGQQEDSILAYNNVHGVRSVYTDEGTAYFEIFYNDIDYDNDNQAYNLLWYGNDSYNAGHSFIRWRDSNNNYGTSGVSAINESNLAAPEDIASGAGIEAAWLPEIKRLKKLVASTDDKYTEPPIDQLELLVSEDFENRDTGVLTQEDELLGSFMDGGVSIESEEDGTKILKIQSTDGEYQHNGFYLKGVEYENAVIEMDMRFDESHQFTHDWDAVSVQGFASTAGGEDQLKNNESLFAGSYLDKSNNLKYHYNIGSVGEHINGNQISMSVDKNIWYHVKIMILNSKYYVKMWKNGQEEPEGWQLYEGFPGEVGDKGTLRVATYKHNADSTIALSFDNIKVYGINLQVTPEIASISVNGLSKTEYMIGEELDLTGLEVTAHYSDGTSKPVAVGDCEVTGFDSSTAGEKTIVITYEGKTETFIVTVKESVPAVTVDSISVTGPTRKEYDIGEELDLTGLEVIAHYSDGTSKPVTDYRVSDFDSSVSGEKTVTVTYEDCTAEFTVTVKRTPILESITVVGPDKTKYATGEALSLEGLAVTANYNDGSSKPVAISDCKVTGFDSLKAGIKTVTVTYQDKSDTFEVEVIAPPVLEAITLRGPIKTEYGIGEKLDLTGLVVTARYSDGHEVIITEGFEVTGFDSEKIGKKEVIVSYLGKTAVFEVNITKATMTSITAEGLSKTEYFIGEDLVLDGLVITVHYSDGTSREIRDYEVSGFDSATVGTKIVTISYQGMSTTLEIVVKDNTPSQNPDNTEDQHGTGPDHQSDVSNGQLAQTGDGFSASLACILILLMTGSLVAALLQIKRKKKSI</sequence>
<evidence type="ECO:0000259" key="4">
    <source>
        <dbReference type="Pfam" id="PF07523"/>
    </source>
</evidence>
<feature type="signal peptide" evidence="3">
    <location>
        <begin position="1"/>
        <end position="37"/>
    </location>
</feature>
<dbReference type="eggNOG" id="COG0683">
    <property type="taxonomic scope" value="Bacteria"/>
</dbReference>
<keyword evidence="2" id="KW-1133">Transmembrane helix</keyword>
<keyword evidence="2" id="KW-0472">Membrane</keyword>
<feature type="domain" description="GH141-like insertion" evidence="5">
    <location>
        <begin position="687"/>
        <end position="724"/>
    </location>
</feature>
<comment type="caution">
    <text evidence="6">The sequence shown here is derived from an EMBL/GenBank/DDBJ whole genome shotgun (WGS) entry which is preliminary data.</text>
</comment>
<keyword evidence="3" id="KW-0732">Signal</keyword>
<evidence type="ECO:0000313" key="9">
    <source>
        <dbReference type="Proteomes" id="UP000220611"/>
    </source>
</evidence>
<dbReference type="InterPro" id="IPR011050">
    <property type="entry name" value="Pectin_lyase_fold/virulence"/>
</dbReference>
<evidence type="ECO:0000313" key="8">
    <source>
        <dbReference type="Proteomes" id="UP000003490"/>
    </source>
</evidence>
<dbReference type="eggNOG" id="COG5492">
    <property type="taxonomic scope" value="Bacteria"/>
</dbReference>
<dbReference type="Pfam" id="PF07523">
    <property type="entry name" value="Big_3"/>
    <property type="match status" value="5"/>
</dbReference>
<evidence type="ECO:0000259" key="5">
    <source>
        <dbReference type="Pfam" id="PF21231"/>
    </source>
</evidence>
<dbReference type="EMBL" id="NOXF01000011">
    <property type="protein sequence ID" value="PEQ23759.1"/>
    <property type="molecule type" value="Genomic_DNA"/>
</dbReference>
<keyword evidence="2" id="KW-0812">Transmembrane</keyword>
<dbReference type="PANTHER" id="PTHR36453">
    <property type="entry name" value="SECRETED PROTEIN-RELATED"/>
    <property type="match status" value="1"/>
</dbReference>
<feature type="chain" id="PRO_5044177095" evidence="3">
    <location>
        <begin position="38"/>
        <end position="1800"/>
    </location>
</feature>